<protein>
    <submittedName>
        <fullName evidence="2">Uncharacterized protein</fullName>
    </submittedName>
</protein>
<sequence>MRHLTERLPWLAVLVALATAVLLLFGPLWSTAAGENPLERPSGVDYGAVLRLGLPTVIVLASLAVALAGRPHRWLGALALVVLGYAVVVAPSPVGLWFAPAALLTLLGYAVTVTGRGQPDSAAV</sequence>
<gene>
    <name evidence="2" type="ORF">GCM10011366_13990</name>
</gene>
<keyword evidence="1" id="KW-0812">Transmembrane</keyword>
<comment type="caution">
    <text evidence="2">The sequence shown here is derived from an EMBL/GenBank/DDBJ whole genome shotgun (WGS) entry which is preliminary data.</text>
</comment>
<feature type="transmembrane region" description="Helical" evidence="1">
    <location>
        <begin position="49"/>
        <end position="67"/>
    </location>
</feature>
<organism evidence="2 3">
    <name type="scientific">Ornithinimicrobium tianjinense</name>
    <dbReference type="NCBI Taxonomy" id="1195761"/>
    <lineage>
        <taxon>Bacteria</taxon>
        <taxon>Bacillati</taxon>
        <taxon>Actinomycetota</taxon>
        <taxon>Actinomycetes</taxon>
        <taxon>Micrococcales</taxon>
        <taxon>Ornithinimicrobiaceae</taxon>
        <taxon>Ornithinimicrobium</taxon>
    </lineage>
</organism>
<evidence type="ECO:0000313" key="3">
    <source>
        <dbReference type="Proteomes" id="UP000605670"/>
    </source>
</evidence>
<dbReference type="Proteomes" id="UP000605670">
    <property type="component" value="Unassembled WGS sequence"/>
</dbReference>
<name>A0A917BJC3_9MICO</name>
<reference evidence="2" key="2">
    <citation type="submission" date="2020-09" db="EMBL/GenBank/DDBJ databases">
        <authorList>
            <person name="Sun Q."/>
            <person name="Zhou Y."/>
        </authorList>
    </citation>
    <scope>NUCLEOTIDE SEQUENCE</scope>
    <source>
        <strain evidence="2">CGMCC 1.12160</strain>
    </source>
</reference>
<keyword evidence="1" id="KW-1133">Transmembrane helix</keyword>
<evidence type="ECO:0000256" key="1">
    <source>
        <dbReference type="SAM" id="Phobius"/>
    </source>
</evidence>
<keyword evidence="1" id="KW-0472">Membrane</keyword>
<proteinExistence type="predicted"/>
<feature type="transmembrane region" description="Helical" evidence="1">
    <location>
        <begin position="74"/>
        <end position="91"/>
    </location>
</feature>
<keyword evidence="3" id="KW-1185">Reference proteome</keyword>
<dbReference type="AlphaFoldDB" id="A0A917BJC3"/>
<dbReference type="EMBL" id="BMEM01000001">
    <property type="protein sequence ID" value="GGF47429.1"/>
    <property type="molecule type" value="Genomic_DNA"/>
</dbReference>
<accession>A0A917BJC3</accession>
<reference evidence="2" key="1">
    <citation type="journal article" date="2014" name="Int. J. Syst. Evol. Microbiol.">
        <title>Complete genome sequence of Corynebacterium casei LMG S-19264T (=DSM 44701T), isolated from a smear-ripened cheese.</title>
        <authorList>
            <consortium name="US DOE Joint Genome Institute (JGI-PGF)"/>
            <person name="Walter F."/>
            <person name="Albersmeier A."/>
            <person name="Kalinowski J."/>
            <person name="Ruckert C."/>
        </authorList>
    </citation>
    <scope>NUCLEOTIDE SEQUENCE</scope>
    <source>
        <strain evidence="2">CGMCC 1.12160</strain>
    </source>
</reference>
<dbReference type="RefSeq" id="WP_188429044.1">
    <property type="nucleotide sequence ID" value="NZ_BAABKH010000005.1"/>
</dbReference>
<evidence type="ECO:0000313" key="2">
    <source>
        <dbReference type="EMBL" id="GGF47429.1"/>
    </source>
</evidence>